<dbReference type="InterPro" id="IPR017871">
    <property type="entry name" value="ABC_transporter-like_CS"/>
</dbReference>
<dbReference type="GO" id="GO:0016887">
    <property type="term" value="F:ATP hydrolysis activity"/>
    <property type="evidence" value="ECO:0007669"/>
    <property type="project" value="InterPro"/>
</dbReference>
<keyword evidence="1" id="KW-0813">Transport</keyword>
<dbReference type="InterPro" id="IPR050166">
    <property type="entry name" value="ABC_transporter_ATP-bind"/>
</dbReference>
<dbReference type="Pfam" id="PF00005">
    <property type="entry name" value="ABC_tran"/>
    <property type="match status" value="1"/>
</dbReference>
<dbReference type="Proteomes" id="UP000741360">
    <property type="component" value="Unassembled WGS sequence"/>
</dbReference>
<keyword evidence="2" id="KW-0547">Nucleotide-binding</keyword>
<dbReference type="Gene3D" id="3.40.50.300">
    <property type="entry name" value="P-loop containing nucleotide triphosphate hydrolases"/>
    <property type="match status" value="1"/>
</dbReference>
<dbReference type="InterPro" id="IPR003593">
    <property type="entry name" value="AAA+_ATPase"/>
</dbReference>
<evidence type="ECO:0000313" key="5">
    <source>
        <dbReference type="EMBL" id="MBI3016181.1"/>
    </source>
</evidence>
<accession>A0A932M2R5</accession>
<proteinExistence type="predicted"/>
<dbReference type="GO" id="GO:0005524">
    <property type="term" value="F:ATP binding"/>
    <property type="evidence" value="ECO:0007669"/>
    <property type="project" value="UniProtKB-KW"/>
</dbReference>
<evidence type="ECO:0000256" key="1">
    <source>
        <dbReference type="ARBA" id="ARBA00022448"/>
    </source>
</evidence>
<dbReference type="CDD" id="cd03293">
    <property type="entry name" value="ABC_NrtD_SsuB_transporters"/>
    <property type="match status" value="1"/>
</dbReference>
<name>A0A932M2R5_UNCTE</name>
<feature type="domain" description="ABC transporter" evidence="4">
    <location>
        <begin position="4"/>
        <end position="234"/>
    </location>
</feature>
<evidence type="ECO:0000256" key="2">
    <source>
        <dbReference type="ARBA" id="ARBA00022741"/>
    </source>
</evidence>
<dbReference type="PANTHER" id="PTHR42788:SF13">
    <property type="entry name" value="ALIPHATIC SULFONATES IMPORT ATP-BINDING PROTEIN SSUB"/>
    <property type="match status" value="1"/>
</dbReference>
<comment type="caution">
    <text evidence="5">The sequence shown here is derived from an EMBL/GenBank/DDBJ whole genome shotgun (WGS) entry which is preliminary data.</text>
</comment>
<protein>
    <submittedName>
        <fullName evidence="5">ABC transporter ATP-binding protein</fullName>
    </submittedName>
</protein>
<dbReference type="PROSITE" id="PS50893">
    <property type="entry name" value="ABC_TRANSPORTER_2"/>
    <property type="match status" value="1"/>
</dbReference>
<dbReference type="EMBL" id="JACPSX010000271">
    <property type="protein sequence ID" value="MBI3016181.1"/>
    <property type="molecule type" value="Genomic_DNA"/>
</dbReference>
<dbReference type="InterPro" id="IPR027417">
    <property type="entry name" value="P-loop_NTPase"/>
</dbReference>
<evidence type="ECO:0000256" key="3">
    <source>
        <dbReference type="ARBA" id="ARBA00022840"/>
    </source>
</evidence>
<dbReference type="InterPro" id="IPR003439">
    <property type="entry name" value="ABC_transporter-like_ATP-bd"/>
</dbReference>
<organism evidence="5 6">
    <name type="scientific">Tectimicrobiota bacterium</name>
    <dbReference type="NCBI Taxonomy" id="2528274"/>
    <lineage>
        <taxon>Bacteria</taxon>
        <taxon>Pseudomonadati</taxon>
        <taxon>Nitrospinota/Tectimicrobiota group</taxon>
        <taxon>Candidatus Tectimicrobiota</taxon>
    </lineage>
</organism>
<gene>
    <name evidence="5" type="ORF">HYY65_14220</name>
</gene>
<dbReference type="SUPFAM" id="SSF52540">
    <property type="entry name" value="P-loop containing nucleoside triphosphate hydrolases"/>
    <property type="match status" value="1"/>
</dbReference>
<dbReference type="SMART" id="SM00382">
    <property type="entry name" value="AAA"/>
    <property type="match status" value="1"/>
</dbReference>
<dbReference type="PANTHER" id="PTHR42788">
    <property type="entry name" value="TAURINE IMPORT ATP-BINDING PROTEIN-RELATED"/>
    <property type="match status" value="1"/>
</dbReference>
<evidence type="ECO:0000259" key="4">
    <source>
        <dbReference type="PROSITE" id="PS50893"/>
    </source>
</evidence>
<evidence type="ECO:0000313" key="6">
    <source>
        <dbReference type="Proteomes" id="UP000741360"/>
    </source>
</evidence>
<sequence length="252" mass="28435">MATIHIRHLSHSFSTPNGHSLAVLKDVNLTVREGQFACLLGPSGCGKSTLLNMIVGLLSPSGGAIEFEGQDPKSVNIGYIFQEPRLLNWRTVADNIDFALRVKGVPREKRPAIVDRYLKMVGLEKFRGVYPLTLSGGMQSRVGIARAFAIHPDVLLMDEPFSNLDELTARQLRRDLLDLWEKERLTVLFITHNALEAVYLGDVVHVMTNRPAEIFTSREIPLPRPRDYRNPEIFRIQQEIVDQLLTRVGDLE</sequence>
<dbReference type="PROSITE" id="PS00211">
    <property type="entry name" value="ABC_TRANSPORTER_1"/>
    <property type="match status" value="1"/>
</dbReference>
<keyword evidence="3 5" id="KW-0067">ATP-binding</keyword>
<reference evidence="5" key="1">
    <citation type="submission" date="2020-07" db="EMBL/GenBank/DDBJ databases">
        <title>Huge and variable diversity of episymbiotic CPR bacteria and DPANN archaea in groundwater ecosystems.</title>
        <authorList>
            <person name="He C.Y."/>
            <person name="Keren R."/>
            <person name="Whittaker M."/>
            <person name="Farag I.F."/>
            <person name="Doudna J."/>
            <person name="Cate J.H.D."/>
            <person name="Banfield J.F."/>
        </authorList>
    </citation>
    <scope>NUCLEOTIDE SEQUENCE</scope>
    <source>
        <strain evidence="5">NC_groundwater_717_Ag_S-0.2um_59_8</strain>
    </source>
</reference>
<dbReference type="AlphaFoldDB" id="A0A932M2R5"/>